<evidence type="ECO:0000313" key="13">
    <source>
        <dbReference type="EMBL" id="ABK52615.1"/>
    </source>
</evidence>
<dbReference type="STRING" id="351607.Acel_0842"/>
<dbReference type="InterPro" id="IPR023087">
    <property type="entry name" value="Flg_Motor_Flig_C"/>
</dbReference>
<keyword evidence="8" id="KW-0472">Membrane</keyword>
<dbReference type="PRINTS" id="PR00954">
    <property type="entry name" value="FLGMOTORFLIG"/>
</dbReference>
<protein>
    <recommendedName>
        <fullName evidence="4">Flagellar motor switch protein FliG</fullName>
    </recommendedName>
</protein>
<dbReference type="GO" id="GO:0009425">
    <property type="term" value="C:bacterial-type flagellum basal body"/>
    <property type="evidence" value="ECO:0007669"/>
    <property type="project" value="UniProtKB-SubCell"/>
</dbReference>
<dbReference type="Pfam" id="PF14841">
    <property type="entry name" value="FliG_M"/>
    <property type="match status" value="1"/>
</dbReference>
<evidence type="ECO:0000256" key="7">
    <source>
        <dbReference type="ARBA" id="ARBA00022779"/>
    </source>
</evidence>
<evidence type="ECO:0000259" key="11">
    <source>
        <dbReference type="Pfam" id="PF14841"/>
    </source>
</evidence>
<keyword evidence="13" id="KW-0969">Cilium</keyword>
<dbReference type="RefSeq" id="WP_011719678.1">
    <property type="nucleotide sequence ID" value="NC_008578.1"/>
</dbReference>
<gene>
    <name evidence="13" type="ordered locus">Acel_0842</name>
</gene>
<organism evidence="13 14">
    <name type="scientific">Acidothermus cellulolyticus (strain ATCC 43068 / DSM 8971 / 11B)</name>
    <dbReference type="NCBI Taxonomy" id="351607"/>
    <lineage>
        <taxon>Bacteria</taxon>
        <taxon>Bacillati</taxon>
        <taxon>Actinomycetota</taxon>
        <taxon>Actinomycetes</taxon>
        <taxon>Acidothermales</taxon>
        <taxon>Acidothermaceae</taxon>
        <taxon>Acidothermus</taxon>
    </lineage>
</organism>
<feature type="domain" description="Flagellar motor switch protein FliG N-terminal" evidence="12">
    <location>
        <begin position="5"/>
        <end position="106"/>
    </location>
</feature>
<dbReference type="Pfam" id="PF01706">
    <property type="entry name" value="FliG_C"/>
    <property type="match status" value="1"/>
</dbReference>
<dbReference type="Pfam" id="PF14842">
    <property type="entry name" value="FliG_N"/>
    <property type="match status" value="1"/>
</dbReference>
<evidence type="ECO:0000256" key="8">
    <source>
        <dbReference type="ARBA" id="ARBA00023136"/>
    </source>
</evidence>
<dbReference type="AlphaFoldDB" id="A0LT55"/>
<evidence type="ECO:0000259" key="12">
    <source>
        <dbReference type="Pfam" id="PF14842"/>
    </source>
</evidence>
<dbReference type="FunFam" id="1.10.220.30:FF:000001">
    <property type="entry name" value="Flagellar motor switch protein FliG"/>
    <property type="match status" value="1"/>
</dbReference>
<dbReference type="SUPFAM" id="SSF48029">
    <property type="entry name" value="FliG"/>
    <property type="match status" value="2"/>
</dbReference>
<dbReference type="InterPro" id="IPR011002">
    <property type="entry name" value="FliG_a-hlx"/>
</dbReference>
<evidence type="ECO:0000256" key="6">
    <source>
        <dbReference type="ARBA" id="ARBA00022500"/>
    </source>
</evidence>
<keyword evidence="14" id="KW-1185">Reference proteome</keyword>
<evidence type="ECO:0000259" key="10">
    <source>
        <dbReference type="Pfam" id="PF01706"/>
    </source>
</evidence>
<dbReference type="InterPro" id="IPR000090">
    <property type="entry name" value="Flg_Motor_Flig"/>
</dbReference>
<keyword evidence="7" id="KW-0283">Flagellar rotation</keyword>
<reference evidence="13 14" key="1">
    <citation type="journal article" date="2009" name="Genome Res.">
        <title>Complete genome of the cellulolytic thermophile Acidothermus cellulolyticus 11B provides insights into its ecophysiological and evolutionary adaptations.</title>
        <authorList>
            <person name="Barabote R.D."/>
            <person name="Xie G."/>
            <person name="Leu D.H."/>
            <person name="Normand P."/>
            <person name="Necsulea A."/>
            <person name="Daubin V."/>
            <person name="Medigue C."/>
            <person name="Adney W.S."/>
            <person name="Xu X.C."/>
            <person name="Lapidus A."/>
            <person name="Parales R.E."/>
            <person name="Detter C."/>
            <person name="Pujic P."/>
            <person name="Bruce D."/>
            <person name="Lavire C."/>
            <person name="Challacombe J.F."/>
            <person name="Brettin T.S."/>
            <person name="Berry A.M."/>
        </authorList>
    </citation>
    <scope>NUCLEOTIDE SEQUENCE [LARGE SCALE GENOMIC DNA]</scope>
    <source>
        <strain evidence="14">ATCC 43068 / DSM 8971 / 11B</strain>
    </source>
</reference>
<feature type="domain" description="Flagellar motor switch protein FliG C-terminal" evidence="10">
    <location>
        <begin position="218"/>
        <end position="325"/>
    </location>
</feature>
<dbReference type="EMBL" id="CP000481">
    <property type="protein sequence ID" value="ABK52615.1"/>
    <property type="molecule type" value="Genomic_DNA"/>
</dbReference>
<accession>A0LT55</accession>
<evidence type="ECO:0000256" key="5">
    <source>
        <dbReference type="ARBA" id="ARBA00022475"/>
    </source>
</evidence>
<dbReference type="InterPro" id="IPR028263">
    <property type="entry name" value="FliG_N"/>
</dbReference>
<proteinExistence type="inferred from homology"/>
<dbReference type="HOGENOM" id="CLU_047835_1_1_11"/>
<evidence type="ECO:0000256" key="3">
    <source>
        <dbReference type="ARBA" id="ARBA00010299"/>
    </source>
</evidence>
<dbReference type="KEGG" id="ace:Acel_0842"/>
<comment type="similarity">
    <text evidence="3">Belongs to the FliG family.</text>
</comment>
<dbReference type="PIRSF" id="PIRSF003161">
    <property type="entry name" value="FliG"/>
    <property type="match status" value="1"/>
</dbReference>
<dbReference type="eggNOG" id="COG1536">
    <property type="taxonomic scope" value="Bacteria"/>
</dbReference>
<keyword evidence="5" id="KW-1003">Cell membrane</keyword>
<evidence type="ECO:0000256" key="2">
    <source>
        <dbReference type="ARBA" id="ARBA00004413"/>
    </source>
</evidence>
<dbReference type="PANTHER" id="PTHR30534:SF0">
    <property type="entry name" value="FLAGELLAR MOTOR SWITCH PROTEIN FLIG"/>
    <property type="match status" value="1"/>
</dbReference>
<dbReference type="Proteomes" id="UP000008221">
    <property type="component" value="Chromosome"/>
</dbReference>
<evidence type="ECO:0000256" key="9">
    <source>
        <dbReference type="ARBA" id="ARBA00023143"/>
    </source>
</evidence>
<evidence type="ECO:0000256" key="4">
    <source>
        <dbReference type="ARBA" id="ARBA00021870"/>
    </source>
</evidence>
<feature type="domain" description="Flagellar motor switch protein FliG middle" evidence="11">
    <location>
        <begin position="115"/>
        <end position="188"/>
    </location>
</feature>
<keyword evidence="13" id="KW-0282">Flagellum</keyword>
<dbReference type="GO" id="GO:0071973">
    <property type="term" value="P:bacterial-type flagellum-dependent cell motility"/>
    <property type="evidence" value="ECO:0007669"/>
    <property type="project" value="InterPro"/>
</dbReference>
<keyword evidence="9" id="KW-0975">Bacterial flagellum</keyword>
<dbReference type="GO" id="GO:0006935">
    <property type="term" value="P:chemotaxis"/>
    <property type="evidence" value="ECO:0007669"/>
    <property type="project" value="UniProtKB-KW"/>
</dbReference>
<evidence type="ECO:0000313" key="14">
    <source>
        <dbReference type="Proteomes" id="UP000008221"/>
    </source>
</evidence>
<dbReference type="InParanoid" id="A0LT55"/>
<dbReference type="GO" id="GO:0003774">
    <property type="term" value="F:cytoskeletal motor activity"/>
    <property type="evidence" value="ECO:0007669"/>
    <property type="project" value="InterPro"/>
</dbReference>
<dbReference type="GO" id="GO:0005886">
    <property type="term" value="C:plasma membrane"/>
    <property type="evidence" value="ECO:0007669"/>
    <property type="project" value="UniProtKB-SubCell"/>
</dbReference>
<keyword evidence="13" id="KW-0966">Cell projection</keyword>
<dbReference type="InterPro" id="IPR032779">
    <property type="entry name" value="FliG_M"/>
</dbReference>
<dbReference type="NCBIfam" id="TIGR00207">
    <property type="entry name" value="fliG"/>
    <property type="match status" value="1"/>
</dbReference>
<evidence type="ECO:0000256" key="1">
    <source>
        <dbReference type="ARBA" id="ARBA00004117"/>
    </source>
</evidence>
<dbReference type="PANTHER" id="PTHR30534">
    <property type="entry name" value="FLAGELLAR MOTOR SWITCH PROTEIN FLIG"/>
    <property type="match status" value="1"/>
</dbReference>
<sequence>MSDVPGLRKAAVLMVQLGKERSARVLAKMRESEVEAITAEIAQLDSIDPSLADRVVAEFQEMALAHRYYNRGGLALAREILEASLGVEKARSIIERLQATLTEMPFQFLRQVDARQIVNFLQEEHPQTIALVISHMGPEQAATVMSGFAPELQAEVAHRIAIMSRVSPAIVRLVESVFEKKLATLLTQAGESTTVGGLQPLVDIINRSDRATEKLILEALEERDRELAEQVRAQMFMFEDIVNLDDRAVQRVLRDVEANVLATALKGVREEVKEKIFRNMSERAGENLKEEISLLGPVRLKAVEEAQAKIIHTIRQLEEAGEIVIHRGSDDEFIE</sequence>
<dbReference type="Gene3D" id="1.10.220.30">
    <property type="match status" value="3"/>
</dbReference>
<keyword evidence="6" id="KW-0145">Chemotaxis</keyword>
<name>A0LT55_ACIC1</name>
<comment type="subcellular location">
    <subcellularLocation>
        <location evidence="1">Bacterial flagellum basal body</location>
    </subcellularLocation>
    <subcellularLocation>
        <location evidence="2">Cell membrane</location>
        <topology evidence="2">Peripheral membrane protein</topology>
        <orientation evidence="2">Cytoplasmic side</orientation>
    </subcellularLocation>
</comment>